<dbReference type="Proteomes" id="UP001556118">
    <property type="component" value="Unassembled WGS sequence"/>
</dbReference>
<gene>
    <name evidence="2" type="ORF">ABUH87_14170</name>
</gene>
<feature type="region of interest" description="Disordered" evidence="1">
    <location>
        <begin position="67"/>
        <end position="134"/>
    </location>
</feature>
<feature type="compositionally biased region" description="Low complexity" evidence="1">
    <location>
        <begin position="102"/>
        <end position="122"/>
    </location>
</feature>
<feature type="region of interest" description="Disordered" evidence="1">
    <location>
        <begin position="211"/>
        <end position="286"/>
    </location>
</feature>
<name>A0ABV3RDW0_9SPHN</name>
<feature type="compositionally biased region" description="Polar residues" evidence="1">
    <location>
        <begin position="67"/>
        <end position="80"/>
    </location>
</feature>
<feature type="compositionally biased region" description="Low complexity" evidence="1">
    <location>
        <begin position="217"/>
        <end position="231"/>
    </location>
</feature>
<keyword evidence="3" id="KW-1185">Reference proteome</keyword>
<evidence type="ECO:0000256" key="1">
    <source>
        <dbReference type="SAM" id="MobiDB-lite"/>
    </source>
</evidence>
<evidence type="ECO:0000313" key="2">
    <source>
        <dbReference type="EMBL" id="MEW9856283.1"/>
    </source>
</evidence>
<organism evidence="2 3">
    <name type="scientific">Novosphingobium rhizovicinum</name>
    <dbReference type="NCBI Taxonomy" id="3228928"/>
    <lineage>
        <taxon>Bacteria</taxon>
        <taxon>Pseudomonadati</taxon>
        <taxon>Pseudomonadota</taxon>
        <taxon>Alphaproteobacteria</taxon>
        <taxon>Sphingomonadales</taxon>
        <taxon>Sphingomonadaceae</taxon>
        <taxon>Novosphingobium</taxon>
    </lineage>
</organism>
<feature type="compositionally biased region" description="Polar residues" evidence="1">
    <location>
        <begin position="123"/>
        <end position="134"/>
    </location>
</feature>
<dbReference type="RefSeq" id="WP_367774671.1">
    <property type="nucleotide sequence ID" value="NZ_JBFNXR010000051.1"/>
</dbReference>
<proteinExistence type="predicted"/>
<dbReference type="EMBL" id="JBFNXR010000051">
    <property type="protein sequence ID" value="MEW9856283.1"/>
    <property type="molecule type" value="Genomic_DNA"/>
</dbReference>
<comment type="caution">
    <text evidence="2">The sequence shown here is derived from an EMBL/GenBank/DDBJ whole genome shotgun (WGS) entry which is preliminary data.</text>
</comment>
<feature type="compositionally biased region" description="Pro residues" evidence="1">
    <location>
        <begin position="85"/>
        <end position="101"/>
    </location>
</feature>
<evidence type="ECO:0008006" key="4">
    <source>
        <dbReference type="Google" id="ProtNLM"/>
    </source>
</evidence>
<protein>
    <recommendedName>
        <fullName evidence="4">Secreted protein</fullName>
    </recommendedName>
</protein>
<reference evidence="2 3" key="1">
    <citation type="submission" date="2024-06" db="EMBL/GenBank/DDBJ databases">
        <title>Novosphingobium rhizovicinus M1R2S20.</title>
        <authorList>
            <person name="Sun J.-Q."/>
        </authorList>
    </citation>
    <scope>NUCLEOTIDE SEQUENCE [LARGE SCALE GENOMIC DNA]</scope>
    <source>
        <strain evidence="2 3">M1R2S20</strain>
    </source>
</reference>
<accession>A0ABV3RDW0</accession>
<sequence>MEPVTREQLGNELALRKAGSALGGNIYPPRASADLIVVLWSVTMRKFLSCGAVALALATLPSNAIAQGAASSGGMQPPENSTSPMPRPAPFPPGTTTPAPAPDGTTTVTTTETMEMPTSSSSWNSGDARSTTMTVQQRTVYDTWPSDRRSGYDTLPIDQQTYFWTLTPEQQEGFWALTPDQRGRLYQMSPEQRALAWRSIVHQLQGRTPSVPAGQANPPGMGVPTTGVPNPQTANQAARPAMPADESYEGGPYKGALTPPPADAMDKEYPVCSRTVQDSCRNPDRR</sequence>
<evidence type="ECO:0000313" key="3">
    <source>
        <dbReference type="Proteomes" id="UP001556118"/>
    </source>
</evidence>